<name>A0ABP0X599_9BRYO</name>
<feature type="signal peptide" evidence="1">
    <location>
        <begin position="1"/>
        <end position="20"/>
    </location>
</feature>
<dbReference type="PANTHER" id="PTHR34132:SF4">
    <property type="entry name" value="EXPRESSED PROTEIN"/>
    <property type="match status" value="1"/>
</dbReference>
<feature type="chain" id="PRO_5046730096" evidence="1">
    <location>
        <begin position="21"/>
        <end position="90"/>
    </location>
</feature>
<dbReference type="Proteomes" id="UP001497444">
    <property type="component" value="Chromosome 5"/>
</dbReference>
<proteinExistence type="predicted"/>
<dbReference type="EMBL" id="OZ020100">
    <property type="protein sequence ID" value="CAK9273842.1"/>
    <property type="molecule type" value="Genomic_DNA"/>
</dbReference>
<dbReference type="PANTHER" id="PTHR34132">
    <property type="entry name" value="EMB|CAB87627.1-RELATED"/>
    <property type="match status" value="1"/>
</dbReference>
<evidence type="ECO:0000313" key="3">
    <source>
        <dbReference type="Proteomes" id="UP001497444"/>
    </source>
</evidence>
<gene>
    <name evidence="2" type="ORF">CSSPJE1EN1_LOCUS19320</name>
</gene>
<reference evidence="2" key="1">
    <citation type="submission" date="2024-02" db="EMBL/GenBank/DDBJ databases">
        <authorList>
            <consortium name="ELIXIR-Norway"/>
            <consortium name="Elixir Norway"/>
        </authorList>
    </citation>
    <scope>NUCLEOTIDE SEQUENCE</scope>
</reference>
<evidence type="ECO:0000256" key="1">
    <source>
        <dbReference type="SAM" id="SignalP"/>
    </source>
</evidence>
<protein>
    <submittedName>
        <fullName evidence="2">Uncharacterized protein</fullName>
    </submittedName>
</protein>
<organism evidence="2 3">
    <name type="scientific">Sphagnum jensenii</name>
    <dbReference type="NCBI Taxonomy" id="128206"/>
    <lineage>
        <taxon>Eukaryota</taxon>
        <taxon>Viridiplantae</taxon>
        <taxon>Streptophyta</taxon>
        <taxon>Embryophyta</taxon>
        <taxon>Bryophyta</taxon>
        <taxon>Sphagnophytina</taxon>
        <taxon>Sphagnopsida</taxon>
        <taxon>Sphagnales</taxon>
        <taxon>Sphagnaceae</taxon>
        <taxon>Sphagnum</taxon>
    </lineage>
</organism>
<keyword evidence="3" id="KW-1185">Reference proteome</keyword>
<sequence>MCPLRVILLFLSALLAGYFALKSVRYEGNGILDMAEDRRAQAPVNVSEHGDVFRKAHGRGKSVFWLLVEIASGQYLWQNLRMQSKGVRVA</sequence>
<evidence type="ECO:0000313" key="2">
    <source>
        <dbReference type="EMBL" id="CAK9273842.1"/>
    </source>
</evidence>
<accession>A0ABP0X599</accession>
<keyword evidence="1" id="KW-0732">Signal</keyword>